<dbReference type="RefSeq" id="WP_146366612.1">
    <property type="nucleotide sequence ID" value="NZ_CP042264.1"/>
</dbReference>
<dbReference type="Gene3D" id="1.20.5.2950">
    <property type="match status" value="1"/>
</dbReference>
<dbReference type="EMBL" id="CP042264">
    <property type="protein sequence ID" value="QDY71196.1"/>
    <property type="molecule type" value="Genomic_DNA"/>
</dbReference>
<dbReference type="Proteomes" id="UP000318483">
    <property type="component" value="Plasmid unnamed3"/>
</dbReference>
<sequence>MADAHTTAPAAGIKELIERLRQEGVEEGEAKAAQLVSEAETRARQILGKAEAEAKSVRDAARAEAERTRQGGEEALRAAMRDTVLKLKDTLSRQFSEQVSGTVSRLARDDEVLKRMILAVAARSREDAGVDDAAVLDVVLPRSTVGLDELRRKPEELKEGSLTHFVAAAAAEMLRDGVTFERAGDDADGIRLVLKDEGLVVDLTDRAVADMILRHLQPRFRALLEGVVS</sequence>
<reference evidence="1 2" key="1">
    <citation type="submission" date="2019-07" db="EMBL/GenBank/DDBJ databases">
        <title>Litoreibacter alkalisoli sp. nov., isolated from saline-alkaline soil.</title>
        <authorList>
            <person name="Wang S."/>
            <person name="Xu L."/>
            <person name="Xing Y.-T."/>
            <person name="Sun J.-Q."/>
        </authorList>
    </citation>
    <scope>NUCLEOTIDE SEQUENCE [LARGE SCALE GENOMIC DNA]</scope>
    <source>
        <strain evidence="1 2">LN3S51</strain>
        <plasmid evidence="1 2">unnamed3</plasmid>
    </source>
</reference>
<geneLocation type="plasmid" evidence="1 2">
    <name>unnamed3</name>
</geneLocation>
<keyword evidence="1" id="KW-0614">Plasmid</keyword>
<evidence type="ECO:0000313" key="1">
    <source>
        <dbReference type="EMBL" id="QDY71196.1"/>
    </source>
</evidence>
<organism evidence="1 2">
    <name type="scientific">Qingshengfaniella alkalisoli</name>
    <dbReference type="NCBI Taxonomy" id="2599296"/>
    <lineage>
        <taxon>Bacteria</taxon>
        <taxon>Pseudomonadati</taxon>
        <taxon>Pseudomonadota</taxon>
        <taxon>Alphaproteobacteria</taxon>
        <taxon>Rhodobacterales</taxon>
        <taxon>Paracoccaceae</taxon>
        <taxon>Qingshengfaniella</taxon>
    </lineage>
</organism>
<dbReference type="KEGG" id="lit:FPZ52_15975"/>
<keyword evidence="2" id="KW-1185">Reference proteome</keyword>
<proteinExistence type="predicted"/>
<name>A0A5B8ICB1_9RHOB</name>
<evidence type="ECO:0000313" key="2">
    <source>
        <dbReference type="Proteomes" id="UP000318483"/>
    </source>
</evidence>
<evidence type="ECO:0008006" key="3">
    <source>
        <dbReference type="Google" id="ProtNLM"/>
    </source>
</evidence>
<dbReference type="OrthoDB" id="275663at2"/>
<dbReference type="AlphaFoldDB" id="A0A5B8ICB1"/>
<accession>A0A5B8ICB1</accession>
<protein>
    <recommendedName>
        <fullName evidence="3">V/A-type H+-transporting ATPase subunit E</fullName>
    </recommendedName>
</protein>
<gene>
    <name evidence="1" type="ORF">FPZ52_15975</name>
</gene>